<feature type="compositionally biased region" description="Polar residues" evidence="1">
    <location>
        <begin position="49"/>
        <end position="64"/>
    </location>
</feature>
<evidence type="ECO:0000256" key="1">
    <source>
        <dbReference type="SAM" id="MobiDB-lite"/>
    </source>
</evidence>
<keyword evidence="2" id="KW-0732">Signal</keyword>
<dbReference type="Proteomes" id="UP000266723">
    <property type="component" value="Unassembled WGS sequence"/>
</dbReference>
<feature type="region of interest" description="Disordered" evidence="1">
    <location>
        <begin position="42"/>
        <end position="76"/>
    </location>
</feature>
<organism evidence="3 4">
    <name type="scientific">Brassica cretica</name>
    <name type="common">Mustard</name>
    <dbReference type="NCBI Taxonomy" id="69181"/>
    <lineage>
        <taxon>Eukaryota</taxon>
        <taxon>Viridiplantae</taxon>
        <taxon>Streptophyta</taxon>
        <taxon>Embryophyta</taxon>
        <taxon>Tracheophyta</taxon>
        <taxon>Spermatophyta</taxon>
        <taxon>Magnoliopsida</taxon>
        <taxon>eudicotyledons</taxon>
        <taxon>Gunneridae</taxon>
        <taxon>Pentapetalae</taxon>
        <taxon>rosids</taxon>
        <taxon>malvids</taxon>
        <taxon>Brassicales</taxon>
        <taxon>Brassicaceae</taxon>
        <taxon>Brassiceae</taxon>
        <taxon>Brassica</taxon>
    </lineage>
</organism>
<feature type="chain" id="PRO_5047009323" description="Secreted protein" evidence="2">
    <location>
        <begin position="30"/>
        <end position="76"/>
    </location>
</feature>
<name>A0ABQ7A4S9_BRACR</name>
<keyword evidence="4" id="KW-1185">Reference proteome</keyword>
<proteinExistence type="predicted"/>
<accession>A0ABQ7A4S9</accession>
<evidence type="ECO:0008006" key="5">
    <source>
        <dbReference type="Google" id="ProtNLM"/>
    </source>
</evidence>
<comment type="caution">
    <text evidence="3">The sequence shown here is derived from an EMBL/GenBank/DDBJ whole genome shotgun (WGS) entry which is preliminary data.</text>
</comment>
<evidence type="ECO:0000313" key="3">
    <source>
        <dbReference type="EMBL" id="KAF3492616.1"/>
    </source>
</evidence>
<protein>
    <recommendedName>
        <fullName evidence="5">Secreted protein</fullName>
    </recommendedName>
</protein>
<feature type="signal peptide" evidence="2">
    <location>
        <begin position="1"/>
        <end position="29"/>
    </location>
</feature>
<evidence type="ECO:0000313" key="4">
    <source>
        <dbReference type="Proteomes" id="UP000266723"/>
    </source>
</evidence>
<sequence>MSRIGPAVRAGPWSIIIWFITLNSTTDQASELCSPHCPALGNMDPISASPETKTPADSQRQPWTNRLPHSAADSMS</sequence>
<gene>
    <name evidence="3" type="ORF">DY000_02054828</name>
</gene>
<dbReference type="EMBL" id="QGKV02002055">
    <property type="protein sequence ID" value="KAF3492616.1"/>
    <property type="molecule type" value="Genomic_DNA"/>
</dbReference>
<evidence type="ECO:0000256" key="2">
    <source>
        <dbReference type="SAM" id="SignalP"/>
    </source>
</evidence>
<reference evidence="3 4" key="1">
    <citation type="journal article" date="2020" name="BMC Genomics">
        <title>Intraspecific diversification of the crop wild relative Brassica cretica Lam. using demographic model selection.</title>
        <authorList>
            <person name="Kioukis A."/>
            <person name="Michalopoulou V.A."/>
            <person name="Briers L."/>
            <person name="Pirintsos S."/>
            <person name="Studholme D.J."/>
            <person name="Pavlidis P."/>
            <person name="Sarris P.F."/>
        </authorList>
    </citation>
    <scope>NUCLEOTIDE SEQUENCE [LARGE SCALE GENOMIC DNA]</scope>
    <source>
        <strain evidence="4">cv. PFS-1207/04</strain>
    </source>
</reference>